<evidence type="ECO:0000259" key="15">
    <source>
        <dbReference type="Pfam" id="PF07731"/>
    </source>
</evidence>
<dbReference type="CDD" id="cd13875">
    <property type="entry name" value="CuRO_2_LCC_plant"/>
    <property type="match status" value="2"/>
</dbReference>
<dbReference type="CDD" id="cd13849">
    <property type="entry name" value="CuRO_1_LCC_plant"/>
    <property type="match status" value="1"/>
</dbReference>
<dbReference type="InterPro" id="IPR011707">
    <property type="entry name" value="Cu-oxidase-like_N"/>
</dbReference>
<comment type="function">
    <text evidence="13">Lignin degradation and detoxification of lignin-derived products.</text>
</comment>
<dbReference type="PANTHER" id="PTHR11709:SF292">
    <property type="entry name" value="LACCASE-1"/>
    <property type="match status" value="1"/>
</dbReference>
<reference evidence="18" key="1">
    <citation type="journal article" date="2020" name="Nat. Commun.">
        <title>Genome assembly of wild tea tree DASZ reveals pedigree and selection history of tea varieties.</title>
        <authorList>
            <person name="Zhang W."/>
            <person name="Zhang Y."/>
            <person name="Qiu H."/>
            <person name="Guo Y."/>
            <person name="Wan H."/>
            <person name="Zhang X."/>
            <person name="Scossa F."/>
            <person name="Alseekh S."/>
            <person name="Zhang Q."/>
            <person name="Wang P."/>
            <person name="Xu L."/>
            <person name="Schmidt M.H."/>
            <person name="Jia X."/>
            <person name="Li D."/>
            <person name="Zhu A."/>
            <person name="Guo F."/>
            <person name="Chen W."/>
            <person name="Ni D."/>
            <person name="Usadel B."/>
            <person name="Fernie A.R."/>
            <person name="Wen W."/>
        </authorList>
    </citation>
    <scope>NUCLEOTIDE SEQUENCE [LARGE SCALE GENOMIC DNA]</scope>
    <source>
        <strain evidence="18">cv. G240</strain>
    </source>
</reference>
<evidence type="ECO:0000256" key="1">
    <source>
        <dbReference type="ARBA" id="ARBA00000349"/>
    </source>
</evidence>
<dbReference type="InterPro" id="IPR011706">
    <property type="entry name" value="Cu-oxidase_C"/>
</dbReference>
<dbReference type="InterPro" id="IPR008972">
    <property type="entry name" value="Cupredoxin"/>
</dbReference>
<feature type="signal peptide" evidence="13">
    <location>
        <begin position="1"/>
        <end position="23"/>
    </location>
</feature>
<evidence type="ECO:0000256" key="6">
    <source>
        <dbReference type="ARBA" id="ARBA00022525"/>
    </source>
</evidence>
<evidence type="ECO:0000256" key="9">
    <source>
        <dbReference type="ARBA" id="ARBA00023002"/>
    </source>
</evidence>
<evidence type="ECO:0000313" key="17">
    <source>
        <dbReference type="EMBL" id="KAF5929976.1"/>
    </source>
</evidence>
<accession>A0A7J7FSF2</accession>
<evidence type="ECO:0000256" key="12">
    <source>
        <dbReference type="ARBA" id="ARBA00023185"/>
    </source>
</evidence>
<dbReference type="PANTHER" id="PTHR11709">
    <property type="entry name" value="MULTI-COPPER OXIDASE"/>
    <property type="match status" value="1"/>
</dbReference>
<evidence type="ECO:0000256" key="4">
    <source>
        <dbReference type="ARBA" id="ARBA00012297"/>
    </source>
</evidence>
<keyword evidence="11" id="KW-0325">Glycoprotein</keyword>
<comment type="caution">
    <text evidence="17">The sequence shown here is derived from an EMBL/GenBank/DDBJ whole genome shotgun (WGS) entry which is preliminary data.</text>
</comment>
<dbReference type="AlphaFoldDB" id="A0A7J7FSF2"/>
<dbReference type="InterPro" id="IPR033138">
    <property type="entry name" value="Cu_oxidase_CS"/>
</dbReference>
<dbReference type="InterPro" id="IPR045087">
    <property type="entry name" value="Cu-oxidase_fam"/>
</dbReference>
<evidence type="ECO:0000259" key="16">
    <source>
        <dbReference type="Pfam" id="PF07732"/>
    </source>
</evidence>
<evidence type="ECO:0000256" key="13">
    <source>
        <dbReference type="RuleBase" id="RU361119"/>
    </source>
</evidence>
<dbReference type="GO" id="GO:0052716">
    <property type="term" value="F:hydroquinone:oxygen oxidoreductase activity"/>
    <property type="evidence" value="ECO:0007669"/>
    <property type="project" value="UniProtKB-EC"/>
</dbReference>
<dbReference type="InterPro" id="IPR017761">
    <property type="entry name" value="Laccase"/>
</dbReference>
<evidence type="ECO:0000256" key="11">
    <source>
        <dbReference type="ARBA" id="ARBA00023180"/>
    </source>
</evidence>
<protein>
    <recommendedName>
        <fullName evidence="4 13">Laccase</fullName>
        <ecNumber evidence="4 13">1.10.3.2</ecNumber>
    </recommendedName>
    <alternativeName>
        <fullName evidence="13">Benzenediol:oxygen oxidoreductase</fullName>
    </alternativeName>
    <alternativeName>
        <fullName evidence="13">Diphenol oxidase</fullName>
    </alternativeName>
    <alternativeName>
        <fullName evidence="13">Urishiol oxidase</fullName>
    </alternativeName>
</protein>
<name>A0A7J7FSF2_CAMSI</name>
<dbReference type="EMBL" id="JACBKZ010000016">
    <property type="protein sequence ID" value="KAF5929976.1"/>
    <property type="molecule type" value="Genomic_DNA"/>
</dbReference>
<evidence type="ECO:0000256" key="3">
    <source>
        <dbReference type="ARBA" id="ARBA00010609"/>
    </source>
</evidence>
<dbReference type="Pfam" id="PF07732">
    <property type="entry name" value="Cu-oxidase_3"/>
    <property type="match status" value="1"/>
</dbReference>
<dbReference type="InterPro" id="IPR001117">
    <property type="entry name" value="Cu-oxidase_2nd"/>
</dbReference>
<dbReference type="InterPro" id="IPR034288">
    <property type="entry name" value="CuRO_1_LCC"/>
</dbReference>
<dbReference type="InterPro" id="IPR034289">
    <property type="entry name" value="CuRO_3_LCC"/>
</dbReference>
<keyword evidence="13" id="KW-0732">Signal</keyword>
<dbReference type="Gene3D" id="2.60.40.420">
    <property type="entry name" value="Cupredoxins - blue copper proteins"/>
    <property type="match status" value="5"/>
</dbReference>
<comment type="subcellular location">
    <subcellularLocation>
        <location evidence="2 13">Secreted</location>
        <location evidence="2 13">Extracellular space</location>
        <location evidence="2 13">Apoplast</location>
    </subcellularLocation>
</comment>
<keyword evidence="12 13" id="KW-0439">Lignin degradation</keyword>
<keyword evidence="7 13" id="KW-0479">Metal-binding</keyword>
<evidence type="ECO:0000256" key="10">
    <source>
        <dbReference type="ARBA" id="ARBA00023008"/>
    </source>
</evidence>
<sequence>MGSFYGLLIVGLSILVGIQSSYASQITRSFQFNLEWTEVSRLCHRKPLLTVNGKYPGPTIAVHEGDNVVVKVTNLAARNTTIHWHGIRQLRTGWADGPAYITQCPIRGGQSYSYNFTVIGQRGTLWWHAHHAWQRASVYGAFIIYPRMPYPFSLPIQADFPIIFGEWWNGDIDAVENEMMMYGSGPNSSDAYTINGLPGPLYPCSNKDTFVQTILIINEALNDELLFAVTNHTLIVVEIDAVYTKPFTTTAIMVAPRQTTNVLLTANQVPTSTGVFALSHFTISLRQFDHNRLLKYRDTAAKQISNPIIPNNFPLHNLPKMEDTAFATQFSNNLRGLASAVYPCNVPKIIDKRAIITISLNLHDCPANQTCKVYLGKKIYTSMDNQSFIRPPMSILECHYQSLSTSAYYNNFPERLPHTFNYTSVDPLTENLNTEFRTRLLEMNYGTNLEIVLQDTSLLNFENHHILVHGHNFFIVGKGFGNFDAANHPAFYNLVDLPERNTVAVPSGGWAAIRLKADNPGVWFIHCHPEEHTSWGFATVKLIYAYVMSNEVHFYVVLCGTIKKVHMKLNDAIVKFVNLSAMKQNFFIFILKKLNSRLSGKKRGVGREEYNGRVGEWWNSDVEAVESEMMIFGGGPGSSDAYTINGMPGPLYPCSIQDTFIQTIDRGKTYMFRIINAAMNNELFFAVANHTLTVIEVDAVYTKPFTTTAIMIAPGQTTNVLLTANQVPDPTGTFVMAARPYVTSAFPFDKTTTIGFLKYNALESDTMKTAVKPCSHLPQNLPQMNDSDFATKFSNKIRSLASTKYPCNVPKKIDKRVITTISLNLQDCGGNKTCKGLYGKRFLASMNNQSFVRHTMSILECHYRNLKTSAYAYNFPEKPPHAFNYTGVNPLTQNMNTEFGTRLLVVPYGTKLEIVLQDTSFLNVENHPIHVHGHNFFVVGTGFGNFDDVKDPGRYNLVDPPERNTVAVPSGGWAAIRINADNPGAWFIHCHLEAHTSWGLATGLVVENGPDPSQQVASAS</sequence>
<dbReference type="FunFam" id="2.60.40.420:FF:000062">
    <property type="entry name" value="Laccase"/>
    <property type="match status" value="1"/>
</dbReference>
<dbReference type="GO" id="GO:0048046">
    <property type="term" value="C:apoplast"/>
    <property type="evidence" value="ECO:0007669"/>
    <property type="project" value="UniProtKB-SubCell"/>
</dbReference>
<dbReference type="CDD" id="cd13897">
    <property type="entry name" value="CuRO_3_LCC_plant"/>
    <property type="match status" value="1"/>
</dbReference>
<keyword evidence="5 13" id="KW-0052">Apoplast</keyword>
<evidence type="ECO:0000256" key="5">
    <source>
        <dbReference type="ARBA" id="ARBA00022523"/>
    </source>
</evidence>
<dbReference type="PROSITE" id="PS00080">
    <property type="entry name" value="MULTICOPPER_OXIDASE2"/>
    <property type="match status" value="1"/>
</dbReference>
<organism evidence="17 18">
    <name type="scientific">Camellia sinensis</name>
    <name type="common">Tea plant</name>
    <name type="synonym">Thea sinensis</name>
    <dbReference type="NCBI Taxonomy" id="4442"/>
    <lineage>
        <taxon>Eukaryota</taxon>
        <taxon>Viridiplantae</taxon>
        <taxon>Streptophyta</taxon>
        <taxon>Embryophyta</taxon>
        <taxon>Tracheophyta</taxon>
        <taxon>Spermatophyta</taxon>
        <taxon>Magnoliopsida</taxon>
        <taxon>eudicotyledons</taxon>
        <taxon>Gunneridae</taxon>
        <taxon>Pentapetalae</taxon>
        <taxon>asterids</taxon>
        <taxon>Ericales</taxon>
        <taxon>Theaceae</taxon>
        <taxon>Camellia</taxon>
    </lineage>
</organism>
<comment type="similarity">
    <text evidence="3 13">Belongs to the multicopper oxidase family.</text>
</comment>
<feature type="domain" description="Plastocyanin-like" evidence="16">
    <location>
        <begin position="34"/>
        <end position="147"/>
    </location>
</feature>
<feature type="chain" id="PRO_5029935571" description="Laccase" evidence="13">
    <location>
        <begin position="24"/>
        <end position="1020"/>
    </location>
</feature>
<evidence type="ECO:0000256" key="8">
    <source>
        <dbReference type="ARBA" id="ARBA00022737"/>
    </source>
</evidence>
<feature type="domain" description="Plastocyanin-like" evidence="15">
    <location>
        <begin position="875"/>
        <end position="1008"/>
    </location>
</feature>
<proteinExistence type="inferred from homology"/>
<evidence type="ECO:0000259" key="14">
    <source>
        <dbReference type="Pfam" id="PF00394"/>
    </source>
</evidence>
<dbReference type="NCBIfam" id="TIGR03389">
    <property type="entry name" value="laccase"/>
    <property type="match status" value="1"/>
</dbReference>
<evidence type="ECO:0000256" key="2">
    <source>
        <dbReference type="ARBA" id="ARBA00004271"/>
    </source>
</evidence>
<dbReference type="EC" id="1.10.3.2" evidence="4 13"/>
<feature type="domain" description="Plastocyanin-like" evidence="14">
    <location>
        <begin position="614"/>
        <end position="760"/>
    </location>
</feature>
<dbReference type="Pfam" id="PF07731">
    <property type="entry name" value="Cu-oxidase_2"/>
    <property type="match status" value="2"/>
</dbReference>
<dbReference type="InterPro" id="IPR002355">
    <property type="entry name" value="Cu_oxidase_Cu_BS"/>
</dbReference>
<dbReference type="InterPro" id="IPR034285">
    <property type="entry name" value="CuRO_2_LCC"/>
</dbReference>
<keyword evidence="10 13" id="KW-0186">Copper</keyword>
<comment type="catalytic activity">
    <reaction evidence="1 13">
        <text>4 hydroquinone + O2 = 4 benzosemiquinone + 2 H2O</text>
        <dbReference type="Rhea" id="RHEA:11276"/>
        <dbReference type="ChEBI" id="CHEBI:15377"/>
        <dbReference type="ChEBI" id="CHEBI:15379"/>
        <dbReference type="ChEBI" id="CHEBI:17594"/>
        <dbReference type="ChEBI" id="CHEBI:17977"/>
        <dbReference type="EC" id="1.10.3.2"/>
    </reaction>
</comment>
<keyword evidence="18" id="KW-1185">Reference proteome</keyword>
<evidence type="ECO:0000256" key="7">
    <source>
        <dbReference type="ARBA" id="ARBA00022723"/>
    </source>
</evidence>
<feature type="domain" description="Plastocyanin-like" evidence="14">
    <location>
        <begin position="159"/>
        <end position="277"/>
    </location>
</feature>
<comment type="cofactor">
    <cofactor evidence="13">
        <name>Cu cation</name>
        <dbReference type="ChEBI" id="CHEBI:23378"/>
    </cofactor>
    <text evidence="13">Binds 4 Cu cations per monomer.</text>
</comment>
<dbReference type="Proteomes" id="UP000593564">
    <property type="component" value="Unassembled WGS sequence"/>
</dbReference>
<dbReference type="GO" id="GO:0005507">
    <property type="term" value="F:copper ion binding"/>
    <property type="evidence" value="ECO:0007669"/>
    <property type="project" value="InterPro"/>
</dbReference>
<keyword evidence="6 13" id="KW-0964">Secreted</keyword>
<dbReference type="GO" id="GO:0046274">
    <property type="term" value="P:lignin catabolic process"/>
    <property type="evidence" value="ECO:0007669"/>
    <property type="project" value="UniProtKB-KW"/>
</dbReference>
<dbReference type="PROSITE" id="PS00079">
    <property type="entry name" value="MULTICOPPER_OXIDASE1"/>
    <property type="match status" value="1"/>
</dbReference>
<gene>
    <name evidence="17" type="ORF">HYC85_000001</name>
</gene>
<feature type="domain" description="Plastocyanin-like" evidence="15">
    <location>
        <begin position="412"/>
        <end position="540"/>
    </location>
</feature>
<keyword evidence="8 13" id="KW-0677">Repeat</keyword>
<reference evidence="17 18" key="2">
    <citation type="submission" date="2020-07" db="EMBL/GenBank/DDBJ databases">
        <title>Genome assembly of wild tea tree DASZ reveals pedigree and selection history of tea varieties.</title>
        <authorList>
            <person name="Zhang W."/>
        </authorList>
    </citation>
    <scope>NUCLEOTIDE SEQUENCE [LARGE SCALE GENOMIC DNA]</scope>
    <source>
        <strain evidence="18">cv. G240</strain>
        <tissue evidence="17">Leaf</tissue>
    </source>
</reference>
<dbReference type="SUPFAM" id="SSF49503">
    <property type="entry name" value="Cupredoxins"/>
    <property type="match status" value="5"/>
</dbReference>
<dbReference type="Pfam" id="PF00394">
    <property type="entry name" value="Cu-oxidase"/>
    <property type="match status" value="2"/>
</dbReference>
<keyword evidence="9 13" id="KW-0560">Oxidoreductase</keyword>
<evidence type="ECO:0000313" key="18">
    <source>
        <dbReference type="Proteomes" id="UP000593564"/>
    </source>
</evidence>